<evidence type="ECO:0008006" key="3">
    <source>
        <dbReference type="Google" id="ProtNLM"/>
    </source>
</evidence>
<dbReference type="Gene3D" id="3.30.460.10">
    <property type="entry name" value="Beta Polymerase, domain 2"/>
    <property type="match status" value="1"/>
</dbReference>
<keyword evidence="2" id="KW-1185">Reference proteome</keyword>
<proteinExistence type="predicted"/>
<dbReference type="InterPro" id="IPR043519">
    <property type="entry name" value="NT_sf"/>
</dbReference>
<evidence type="ECO:0000313" key="1">
    <source>
        <dbReference type="EMBL" id="MDV7216899.1"/>
    </source>
</evidence>
<protein>
    <recommendedName>
        <fullName evidence="3">Nucleotidyltransferase domain-containing protein</fullName>
    </recommendedName>
</protein>
<organism evidence="1 2">
    <name type="scientific">Streptomyces prunicolor</name>
    <dbReference type="NCBI Taxonomy" id="67348"/>
    <lineage>
        <taxon>Bacteria</taxon>
        <taxon>Bacillati</taxon>
        <taxon>Actinomycetota</taxon>
        <taxon>Actinomycetes</taxon>
        <taxon>Kitasatosporales</taxon>
        <taxon>Streptomycetaceae</taxon>
        <taxon>Streptomyces</taxon>
    </lineage>
</organism>
<name>A0ABU4F8I5_9ACTN</name>
<reference evidence="1 2" key="1">
    <citation type="submission" date="2023-10" db="EMBL/GenBank/DDBJ databases">
        <title>Characterization of rhizosphere-enriched actinobacteria from wheat plants lab-grown on chernevaya soil.</title>
        <authorList>
            <person name="Tikhonova E.N."/>
            <person name="Konopkin A."/>
            <person name="Kravchenko I.K."/>
        </authorList>
    </citation>
    <scope>NUCLEOTIDE SEQUENCE [LARGE SCALE GENOMIC DNA]</scope>
    <source>
        <strain evidence="1 2">RR29</strain>
    </source>
</reference>
<comment type="caution">
    <text evidence="1">The sequence shown here is derived from an EMBL/GenBank/DDBJ whole genome shotgun (WGS) entry which is preliminary data.</text>
</comment>
<dbReference type="RefSeq" id="WP_317771353.1">
    <property type="nucleotide sequence ID" value="NZ_JAWMAJ010000035.1"/>
</dbReference>
<accession>A0ABU4F8I5</accession>
<evidence type="ECO:0000313" key="2">
    <source>
        <dbReference type="Proteomes" id="UP001187346"/>
    </source>
</evidence>
<dbReference type="SUPFAM" id="SSF81301">
    <property type="entry name" value="Nucleotidyltransferase"/>
    <property type="match status" value="1"/>
</dbReference>
<dbReference type="EMBL" id="JAWMAJ010000035">
    <property type="protein sequence ID" value="MDV7216899.1"/>
    <property type="molecule type" value="Genomic_DNA"/>
</dbReference>
<sequence>MFTPEQRDRTRAQLLAHAESDDAITGFAHTGSHATNTGDRWSDTDIVLAVRGEVAETVNRWTAWIYDEFDTRHHWDLRAVGTGLIRVFLLPNWVELDLTFAPESEFGARGPAWQTFFGTPHEQPSFPPPDRDTVIGFAWHHALHARICLERGRSWQAAHWINALRDQLITLACLRLDLPTAYSKGAHLLPDEITTPLESTLIRSLTDPELRRALTATITAATTELNLSDPQLAARLHPMLTELT</sequence>
<dbReference type="Proteomes" id="UP001187346">
    <property type="component" value="Unassembled WGS sequence"/>
</dbReference>
<gene>
    <name evidence="1" type="ORF">R5A26_13190</name>
</gene>